<dbReference type="PANTHER" id="PTHR44329">
    <property type="entry name" value="SERINE/THREONINE-PROTEIN KINASE TNNI3K-RELATED"/>
    <property type="match status" value="1"/>
</dbReference>
<name>L8X0E4_THACA</name>
<dbReference type="InterPro" id="IPR011009">
    <property type="entry name" value="Kinase-like_dom_sf"/>
</dbReference>
<dbReference type="EMBL" id="AFRT01000485">
    <property type="protein sequence ID" value="ELU43766.1"/>
    <property type="molecule type" value="Genomic_DNA"/>
</dbReference>
<dbReference type="OrthoDB" id="346907at2759"/>
<dbReference type="GO" id="GO:0004674">
    <property type="term" value="F:protein serine/threonine kinase activity"/>
    <property type="evidence" value="ECO:0007669"/>
    <property type="project" value="UniProtKB-KW"/>
</dbReference>
<dbReference type="STRING" id="983506.L8X0E4"/>
<keyword evidence="2" id="KW-0808">Transferase</keyword>
<dbReference type="Proteomes" id="UP000011668">
    <property type="component" value="Unassembled WGS sequence"/>
</dbReference>
<evidence type="ECO:0000259" key="1">
    <source>
        <dbReference type="PROSITE" id="PS50011"/>
    </source>
</evidence>
<evidence type="ECO:0000313" key="2">
    <source>
        <dbReference type="EMBL" id="ELU43766.1"/>
    </source>
</evidence>
<dbReference type="InterPro" id="IPR051681">
    <property type="entry name" value="Ser/Thr_Kinases-Pseudokinases"/>
</dbReference>
<sequence length="679" mass="75689">MSHNNYNLGDDSEGTFSSQAHTFNLPPRINTASAQLGPASARGGDVLSDVSEDSGWSDLCKGSAATLYLWVEGGLWFGTSPDIQVVKKLMRVDPQYFENNGDGRDKRELLDNLREEFDAKFSSWSLLQDHRIASVFSVDSRTLTFHQDFYPRGDLRQFCQQGLSGTMCRGVFRDILAGVLYLHTQMPPIVHGCINPGKIYMTYDNRAKIGEFSLSQLAQNFSHLTPSVSVDWMLRWMSPEYVNNESIPTTQSDVWSLGCTFFEVITGCLPYHKHKSHVRILELLLSGVDPNLNEDIPTVISVIDLRTAQLAWQLIKKCWRPTEERPVAKQLLQELDSLLNNSRPLGPASLETKLVSAVEGPSLRGGCDKIISPRMVGQDMMVDEVLRQLHSHGCKSMSPYVNRSMSGDNPVACGGFGDIYRGVLNNGAEVSLKCVRLEVNLDDGGQRKIKDAAHELYIWSKCKHPNVLELMGVTEHYGYLAMVSPWMENGDLTQFLAEHPDVDRYNLCGQIADGVAYLHQENVAHGDIRGDHTPKITGFVAHRIDRTSKFTETSGSQTMSIRWMVRSREPTTICCNQLASTPEGDIFSLGSVFTGNVPFPGVSTPTVIMKLLAGGHPARPEEHIPTGDDRADLLWSLLSDCWAFKPEDRPTVDNIKCRTGFIGLFKSMMFDCLESSKDE</sequence>
<dbReference type="Pfam" id="PF07714">
    <property type="entry name" value="PK_Tyr_Ser-Thr"/>
    <property type="match status" value="1"/>
</dbReference>
<evidence type="ECO:0000313" key="3">
    <source>
        <dbReference type="Proteomes" id="UP000011668"/>
    </source>
</evidence>
<dbReference type="OMA" id="CAGIRET"/>
<reference evidence="2 3" key="1">
    <citation type="journal article" date="2013" name="Nat. Commun.">
        <title>The evolution and pathogenic mechanisms of the rice sheath blight pathogen.</title>
        <authorList>
            <person name="Zheng A."/>
            <person name="Lin R."/>
            <person name="Xu L."/>
            <person name="Qin P."/>
            <person name="Tang C."/>
            <person name="Ai P."/>
            <person name="Zhang D."/>
            <person name="Liu Y."/>
            <person name="Sun Z."/>
            <person name="Feng H."/>
            <person name="Wang Y."/>
            <person name="Chen Y."/>
            <person name="Liang X."/>
            <person name="Fu R."/>
            <person name="Li Q."/>
            <person name="Zhang J."/>
            <person name="Yu X."/>
            <person name="Xie Z."/>
            <person name="Ding L."/>
            <person name="Guan P."/>
            <person name="Tang J."/>
            <person name="Liang Y."/>
            <person name="Wang S."/>
            <person name="Deng Q."/>
            <person name="Li S."/>
            <person name="Zhu J."/>
            <person name="Wang L."/>
            <person name="Liu H."/>
            <person name="Li P."/>
        </authorList>
    </citation>
    <scope>NUCLEOTIDE SEQUENCE [LARGE SCALE GENOMIC DNA]</scope>
    <source>
        <strain evidence="3">AG-1 IA</strain>
    </source>
</reference>
<comment type="caution">
    <text evidence="2">The sequence shown here is derived from an EMBL/GenBank/DDBJ whole genome shotgun (WGS) entry which is preliminary data.</text>
</comment>
<dbReference type="InterPro" id="IPR000719">
    <property type="entry name" value="Prot_kinase_dom"/>
</dbReference>
<dbReference type="Pfam" id="PF00069">
    <property type="entry name" value="Pkinase"/>
    <property type="match status" value="1"/>
</dbReference>
<dbReference type="SUPFAM" id="SSF56112">
    <property type="entry name" value="Protein kinase-like (PK-like)"/>
    <property type="match status" value="2"/>
</dbReference>
<dbReference type="PANTHER" id="PTHR44329:SF214">
    <property type="entry name" value="PROTEIN KINASE DOMAIN-CONTAINING PROTEIN"/>
    <property type="match status" value="1"/>
</dbReference>
<gene>
    <name evidence="2" type="ORF">AG1IA_02204</name>
</gene>
<dbReference type="HOGENOM" id="CLU_027227_0_0_1"/>
<dbReference type="CDD" id="cd00180">
    <property type="entry name" value="PKc"/>
    <property type="match status" value="1"/>
</dbReference>
<feature type="domain" description="Protein kinase" evidence="1">
    <location>
        <begin position="405"/>
        <end position="662"/>
    </location>
</feature>
<dbReference type="Gene3D" id="1.10.510.10">
    <property type="entry name" value="Transferase(Phosphotransferase) domain 1"/>
    <property type="match status" value="2"/>
</dbReference>
<keyword evidence="3" id="KW-1185">Reference proteome</keyword>
<feature type="domain" description="Protein kinase" evidence="1">
    <location>
        <begin position="53"/>
        <end position="339"/>
    </location>
</feature>
<protein>
    <submittedName>
        <fullName evidence="2">Protein tyrosine kinase domain-containing protein</fullName>
    </submittedName>
</protein>
<dbReference type="InterPro" id="IPR001245">
    <property type="entry name" value="Ser-Thr/Tyr_kinase_cat_dom"/>
</dbReference>
<keyword evidence="2" id="KW-0418">Kinase</keyword>
<organism evidence="2 3">
    <name type="scientific">Thanatephorus cucumeris (strain AG1-IA)</name>
    <name type="common">Rice sheath blight fungus</name>
    <name type="synonym">Rhizoctonia solani</name>
    <dbReference type="NCBI Taxonomy" id="983506"/>
    <lineage>
        <taxon>Eukaryota</taxon>
        <taxon>Fungi</taxon>
        <taxon>Dikarya</taxon>
        <taxon>Basidiomycota</taxon>
        <taxon>Agaricomycotina</taxon>
        <taxon>Agaricomycetes</taxon>
        <taxon>Cantharellales</taxon>
        <taxon>Ceratobasidiaceae</taxon>
        <taxon>Rhizoctonia</taxon>
        <taxon>Rhizoctonia solani AG-1</taxon>
    </lineage>
</organism>
<proteinExistence type="predicted"/>
<dbReference type="GO" id="GO:0005524">
    <property type="term" value="F:ATP binding"/>
    <property type="evidence" value="ECO:0007669"/>
    <property type="project" value="UniProtKB-KW"/>
</dbReference>
<accession>L8X0E4</accession>
<dbReference type="AlphaFoldDB" id="L8X0E4"/>
<dbReference type="PROSITE" id="PS50011">
    <property type="entry name" value="PROTEIN_KINASE_DOM"/>
    <property type="match status" value="2"/>
</dbReference>